<reference evidence="1 2" key="1">
    <citation type="journal article" date="2019" name="Int. J. Syst. Evol. Microbiol.">
        <title>The Global Catalogue of Microorganisms (GCM) 10K type strain sequencing project: providing services to taxonomists for standard genome sequencing and annotation.</title>
        <authorList>
            <consortium name="The Broad Institute Genomics Platform"/>
            <consortium name="The Broad Institute Genome Sequencing Center for Infectious Disease"/>
            <person name="Wu L."/>
            <person name="Ma J."/>
        </authorList>
    </citation>
    <scope>NUCLEOTIDE SEQUENCE [LARGE SCALE GENOMIC DNA]</scope>
    <source>
        <strain evidence="1 2">CGMCC 1.12125</strain>
    </source>
</reference>
<name>A0ABD6CFY2_9EURY</name>
<gene>
    <name evidence="1" type="ORF">ACFR9U_19745</name>
</gene>
<proteinExistence type="predicted"/>
<evidence type="ECO:0008006" key="3">
    <source>
        <dbReference type="Google" id="ProtNLM"/>
    </source>
</evidence>
<dbReference type="SUPFAM" id="SSF56281">
    <property type="entry name" value="Metallo-hydrolase/oxidoreductase"/>
    <property type="match status" value="1"/>
</dbReference>
<accession>A0ABD6CFY2</accession>
<sequence length="234" mass="25440">MPAYERSPASSSRAIDRWDSGVGWLAHPDEDGRRASHAVEADDGVWLLDPLDVPRLDDLLAEFGDVAGVAVLSSYHARDAGAIARRHDVAVHVPHWLGRVPERVDAPVERFNTEPGDSGFSVRRCEPIPGWEEAIAYRERDGTLYVPDLLGTAPGYAVGDERLGVFLTHRLFPPREALGDLSPERILFGHGEGILDEAAAALDDALAGARRRFPRALVTTLGTNVRLLLGAMGE</sequence>
<dbReference type="Proteomes" id="UP001597119">
    <property type="component" value="Unassembled WGS sequence"/>
</dbReference>
<dbReference type="Gene3D" id="3.60.15.10">
    <property type="entry name" value="Ribonuclease Z/Hydroxyacylglutathione hydrolase-like"/>
    <property type="match status" value="1"/>
</dbReference>
<comment type="caution">
    <text evidence="1">The sequence shown here is derived from an EMBL/GenBank/DDBJ whole genome shotgun (WGS) entry which is preliminary data.</text>
</comment>
<dbReference type="RefSeq" id="WP_247378905.1">
    <property type="nucleotide sequence ID" value="NZ_JALLGV010000005.1"/>
</dbReference>
<dbReference type="EMBL" id="JBHUDJ010000014">
    <property type="protein sequence ID" value="MFD1589217.1"/>
    <property type="molecule type" value="Genomic_DNA"/>
</dbReference>
<dbReference type="AlphaFoldDB" id="A0ABD6CFY2"/>
<keyword evidence="2" id="KW-1185">Reference proteome</keyword>
<evidence type="ECO:0000313" key="2">
    <source>
        <dbReference type="Proteomes" id="UP001597119"/>
    </source>
</evidence>
<protein>
    <recommendedName>
        <fullName evidence="3">MBL fold metallo-hydrolase</fullName>
    </recommendedName>
</protein>
<organism evidence="1 2">
    <name type="scientific">Halorientalis brevis</name>
    <dbReference type="NCBI Taxonomy" id="1126241"/>
    <lineage>
        <taxon>Archaea</taxon>
        <taxon>Methanobacteriati</taxon>
        <taxon>Methanobacteriota</taxon>
        <taxon>Stenosarchaea group</taxon>
        <taxon>Halobacteria</taxon>
        <taxon>Halobacteriales</taxon>
        <taxon>Haloarculaceae</taxon>
        <taxon>Halorientalis</taxon>
    </lineage>
</organism>
<evidence type="ECO:0000313" key="1">
    <source>
        <dbReference type="EMBL" id="MFD1589217.1"/>
    </source>
</evidence>
<dbReference type="InterPro" id="IPR036866">
    <property type="entry name" value="RibonucZ/Hydroxyglut_hydro"/>
</dbReference>